<dbReference type="AlphaFoldDB" id="D2VN09"/>
<feature type="transmembrane region" description="Helical" evidence="1">
    <location>
        <begin position="185"/>
        <end position="202"/>
    </location>
</feature>
<accession>D2VN09</accession>
<feature type="transmembrane region" description="Helical" evidence="1">
    <location>
        <begin position="232"/>
        <end position="253"/>
    </location>
</feature>
<keyword evidence="1" id="KW-0812">Transmembrane</keyword>
<dbReference type="Proteomes" id="UP000006671">
    <property type="component" value="Unassembled WGS sequence"/>
</dbReference>
<dbReference type="RefSeq" id="XP_002674581.1">
    <property type="nucleotide sequence ID" value="XM_002674535.1"/>
</dbReference>
<dbReference type="EMBL" id="GG738883">
    <property type="protein sequence ID" value="EFC41837.1"/>
    <property type="molecule type" value="Genomic_DNA"/>
</dbReference>
<protein>
    <submittedName>
        <fullName evidence="2">Predicted protein</fullName>
    </submittedName>
</protein>
<keyword evidence="1" id="KW-0472">Membrane</keyword>
<keyword evidence="3" id="KW-1185">Reference proteome</keyword>
<name>D2VN09_NAEGR</name>
<organism evidence="3">
    <name type="scientific">Naegleria gruberi</name>
    <name type="common">Amoeba</name>
    <dbReference type="NCBI Taxonomy" id="5762"/>
    <lineage>
        <taxon>Eukaryota</taxon>
        <taxon>Discoba</taxon>
        <taxon>Heterolobosea</taxon>
        <taxon>Tetramitia</taxon>
        <taxon>Eutetramitia</taxon>
        <taxon>Vahlkampfiidae</taxon>
        <taxon>Naegleria</taxon>
    </lineage>
</organism>
<keyword evidence="1" id="KW-1133">Transmembrane helix</keyword>
<dbReference type="KEGG" id="ngr:NAEGRDRAFT_70331"/>
<evidence type="ECO:0000256" key="1">
    <source>
        <dbReference type="SAM" id="Phobius"/>
    </source>
</evidence>
<gene>
    <name evidence="2" type="ORF">NAEGRDRAFT_70331</name>
</gene>
<dbReference type="VEuPathDB" id="AmoebaDB:NAEGRDRAFT_70331"/>
<dbReference type="InParanoid" id="D2VN09"/>
<evidence type="ECO:0000313" key="2">
    <source>
        <dbReference type="EMBL" id="EFC41837.1"/>
    </source>
</evidence>
<reference evidence="2 3" key="1">
    <citation type="journal article" date="2010" name="Cell">
        <title>The genome of Naegleria gruberi illuminates early eukaryotic versatility.</title>
        <authorList>
            <person name="Fritz-Laylin L.K."/>
            <person name="Prochnik S.E."/>
            <person name="Ginger M.L."/>
            <person name="Dacks J.B."/>
            <person name="Carpenter M.L."/>
            <person name="Field M.C."/>
            <person name="Kuo A."/>
            <person name="Paredez A."/>
            <person name="Chapman J."/>
            <person name="Pham J."/>
            <person name="Shu S."/>
            <person name="Neupane R."/>
            <person name="Cipriano M."/>
            <person name="Mancuso J."/>
            <person name="Tu H."/>
            <person name="Salamov A."/>
            <person name="Lindquist E."/>
            <person name="Shapiro H."/>
            <person name="Lucas S."/>
            <person name="Grigoriev I.V."/>
            <person name="Cande W.Z."/>
            <person name="Fulton C."/>
            <person name="Rokhsar D.S."/>
            <person name="Dawson S.C."/>
        </authorList>
    </citation>
    <scope>NUCLEOTIDE SEQUENCE [LARGE SCALE GENOMIC DNA]</scope>
    <source>
        <strain evidence="2 3">NEG-M</strain>
    </source>
</reference>
<dbReference type="GeneID" id="8851327"/>
<sequence length="334" mass="39460">MMWNITRDDGDFLVYFPSRLVNHDCEILSRKLFLKSNNDEYRDEDEMILIHGYKQGTDNLIIFSKELVDKTRQVNETIHISQIIDLKLAHLDSSHSILRKILLKMWENSPHKRLYQSLDMIVKQEITYPNKKLTFQVMQLNRMQKKIVLDFPEVGLHSAQVNLQVRPFKISYVFSNQSLWISFKILIRELIIVAMMLIYIWFRTKLSWNGNSYSWFECTIRSIQALYVNSDFSFLSVIQMIFYAMVYLFIFIFGGKYERAISTISMGYFFIAQAHLGLLEESQSNIVQVVNASFELIHITHLAKLLVQNIQGGIVKRCRFWIKSVLDKFWHASE</sequence>
<evidence type="ECO:0000313" key="3">
    <source>
        <dbReference type="Proteomes" id="UP000006671"/>
    </source>
</evidence>
<proteinExistence type="predicted"/>